<dbReference type="AlphaFoldDB" id="A9U825"/>
<dbReference type="InterPro" id="IPR008972">
    <property type="entry name" value="Cupredoxin"/>
</dbReference>
<reference evidence="4" key="1">
    <citation type="journal article" date="2008" name="Science">
        <title>The Physcomitrella genome reveals evolutionary insights into the conquest of land by plants.</title>
        <authorList>
            <person name="Rensing S."/>
            <person name="Lang D."/>
            <person name="Zimmer A."/>
            <person name="Terry A."/>
            <person name="Salamov A."/>
            <person name="Shapiro H."/>
            <person name="Nishiyama T."/>
            <person name="Perroud P.-F."/>
            <person name="Lindquist E."/>
            <person name="Kamisugi Y."/>
            <person name="Tanahashi T."/>
            <person name="Sakakibara K."/>
            <person name="Fujita T."/>
            <person name="Oishi K."/>
            <person name="Shin-I T."/>
            <person name="Kuroki Y."/>
            <person name="Toyoda A."/>
            <person name="Suzuki Y."/>
            <person name="Hashimoto A."/>
            <person name="Yamaguchi K."/>
            <person name="Sugano A."/>
            <person name="Kohara Y."/>
            <person name="Fujiyama A."/>
            <person name="Anterola A."/>
            <person name="Aoki S."/>
            <person name="Ashton N."/>
            <person name="Barbazuk W.B."/>
            <person name="Barker E."/>
            <person name="Bennetzen J."/>
            <person name="Bezanilla M."/>
            <person name="Blankenship R."/>
            <person name="Cho S.H."/>
            <person name="Dutcher S."/>
            <person name="Estelle M."/>
            <person name="Fawcett J.A."/>
            <person name="Gundlach H."/>
            <person name="Hanada K."/>
            <person name="Heyl A."/>
            <person name="Hicks K.A."/>
            <person name="Hugh J."/>
            <person name="Lohr M."/>
            <person name="Mayer K."/>
            <person name="Melkozernov A."/>
            <person name="Murata T."/>
            <person name="Nelson D."/>
            <person name="Pils B."/>
            <person name="Prigge M."/>
            <person name="Reiss B."/>
            <person name="Renner T."/>
            <person name="Rombauts S."/>
            <person name="Rushton P."/>
            <person name="Sanderfoot A."/>
            <person name="Schween G."/>
            <person name="Shiu S.-H."/>
            <person name="Stueber K."/>
            <person name="Theodoulou F.L."/>
            <person name="Tu H."/>
            <person name="Van de Peer Y."/>
            <person name="Verrier P.J."/>
            <person name="Waters E."/>
            <person name="Wood A."/>
            <person name="Yang L."/>
            <person name="Cove D."/>
            <person name="Cuming A."/>
            <person name="Hasebe M."/>
            <person name="Lucas S."/>
            <person name="Mishler D.B."/>
            <person name="Reski R."/>
            <person name="Grigoriev I."/>
            <person name="Quatrano R.S."/>
            <person name="Boore J.L."/>
        </authorList>
    </citation>
    <scope>NUCLEOTIDE SEQUENCE [LARGE SCALE GENOMIC DNA]</scope>
</reference>
<dbReference type="SUPFAM" id="SSF49503">
    <property type="entry name" value="Cupredoxins"/>
    <property type="match status" value="2"/>
</dbReference>
<dbReference type="InterPro" id="IPR011706">
    <property type="entry name" value="Cu-oxidase_C"/>
</dbReference>
<feature type="domain" description="Plastocyanin-like" evidence="2">
    <location>
        <begin position="203"/>
        <end position="306"/>
    </location>
</feature>
<evidence type="ECO:0000259" key="3">
    <source>
        <dbReference type="Pfam" id="PF07732"/>
    </source>
</evidence>
<dbReference type="InterPro" id="IPR045087">
    <property type="entry name" value="Cu-oxidase_fam"/>
</dbReference>
<dbReference type="Gene3D" id="2.60.40.420">
    <property type="entry name" value="Cupredoxins - blue copper proteins"/>
    <property type="match status" value="1"/>
</dbReference>
<comment type="similarity">
    <text evidence="1">Belongs to the multicopper oxidase family.</text>
</comment>
<dbReference type="Pfam" id="PF07732">
    <property type="entry name" value="Cu-oxidase_3"/>
    <property type="match status" value="1"/>
</dbReference>
<dbReference type="CDD" id="cd13860">
    <property type="entry name" value="CuRO_1_2dMco_1"/>
    <property type="match status" value="1"/>
</dbReference>
<sequence length="325" mass="36382">MPPGMIMTRTLSGESMRDMRAVLPDEVNKNITVQGQGDQPLEPTLENGYKVFHLEANVFKWNILPNKSVDAYGFNGQVPGPRIRIKEGDHIKINVTNHLPEPTTVHWHGLILDNEMDGAGEITQRPIQPGETFTYTFDAVQSGMYFYHSHYATDRQQSLGLYGMLMIDPKDKNQVPEHDVEAVVSLQEWLIRDGLTFPAMSMEGAFPNYFTINGKSFPATETIKMKVGQKALIRFVGSNNNFIHPMHIHGGPFEVIAQDGEPLPSSARYKADTVNVGPGQRFDVIWIARKPGKWLIHCHIPHHTTNDNVEVQGGGGLMMILDVSE</sequence>
<dbReference type="EMBL" id="DS546778">
    <property type="protein sequence ID" value="EDQ48178.1"/>
    <property type="molecule type" value="Genomic_DNA"/>
</dbReference>
<dbReference type="Pfam" id="PF07731">
    <property type="entry name" value="Cu-oxidase_2"/>
    <property type="match status" value="1"/>
</dbReference>
<dbReference type="GO" id="GO:0016491">
    <property type="term" value="F:oxidoreductase activity"/>
    <property type="evidence" value="ECO:0007669"/>
    <property type="project" value="UniProtKB-KW"/>
</dbReference>
<dbReference type="InterPro" id="IPR011707">
    <property type="entry name" value="Cu-oxidase-like_N"/>
</dbReference>
<feature type="domain" description="Plastocyanin-like" evidence="3">
    <location>
        <begin position="61"/>
        <end position="171"/>
    </location>
</feature>
<protein>
    <submittedName>
        <fullName evidence="4">Predicted protein</fullName>
    </submittedName>
</protein>
<organism>
    <name type="scientific">Physcomitrium patens</name>
    <name type="common">Spreading-leaved earth moss</name>
    <name type="synonym">Physcomitrella patens</name>
    <dbReference type="NCBI Taxonomy" id="3218"/>
    <lineage>
        <taxon>Eukaryota</taxon>
        <taxon>Viridiplantae</taxon>
        <taxon>Streptophyta</taxon>
        <taxon>Embryophyta</taxon>
        <taxon>Bryophyta</taxon>
        <taxon>Bryophytina</taxon>
        <taxon>Bryopsida</taxon>
        <taxon>Funariidae</taxon>
        <taxon>Funariales</taxon>
        <taxon>Funariaceae</taxon>
        <taxon>Physcomitrium</taxon>
    </lineage>
</organism>
<dbReference type="eggNOG" id="KOG1263">
    <property type="taxonomic scope" value="Eukaryota"/>
</dbReference>
<dbReference type="PANTHER" id="PTHR11709">
    <property type="entry name" value="MULTI-COPPER OXIDASE"/>
    <property type="match status" value="1"/>
</dbReference>
<dbReference type="HOGENOM" id="CLU_064932_1_0_1"/>
<name>A9U825_PHYPA</name>
<gene>
    <name evidence="4" type="ORF">PHYPADRAFT_104184</name>
</gene>
<proteinExistence type="inferred from homology"/>
<dbReference type="CDD" id="cd04202">
    <property type="entry name" value="CuRO_D2_2dMcoN_like"/>
    <property type="match status" value="1"/>
</dbReference>
<evidence type="ECO:0000259" key="2">
    <source>
        <dbReference type="Pfam" id="PF07731"/>
    </source>
</evidence>
<dbReference type="GO" id="GO:0005507">
    <property type="term" value="F:copper ion binding"/>
    <property type="evidence" value="ECO:0007669"/>
    <property type="project" value="InterPro"/>
</dbReference>
<evidence type="ECO:0000256" key="1">
    <source>
        <dbReference type="ARBA" id="ARBA00010609"/>
    </source>
</evidence>
<accession>A9U825</accession>
<dbReference type="OMA" id="SHHTMGA"/>
<evidence type="ECO:0000313" key="4">
    <source>
        <dbReference type="EMBL" id="EDQ48178.1"/>
    </source>
</evidence>